<dbReference type="InterPro" id="IPR000276">
    <property type="entry name" value="GPCR_Rhodpsn"/>
</dbReference>
<keyword evidence="8" id="KW-0807">Transducer</keyword>
<evidence type="ECO:0000256" key="4">
    <source>
        <dbReference type="ARBA" id="ARBA00022989"/>
    </source>
</evidence>
<evidence type="ECO:0000256" key="9">
    <source>
        <dbReference type="SAM" id="Phobius"/>
    </source>
</evidence>
<dbReference type="GO" id="GO:0004930">
    <property type="term" value="F:G protein-coupled receptor activity"/>
    <property type="evidence" value="ECO:0007669"/>
    <property type="project" value="UniProtKB-KW"/>
</dbReference>
<dbReference type="EMBL" id="JAATJV010225255">
    <property type="protein sequence ID" value="MBZ3874331.1"/>
    <property type="molecule type" value="Genomic_DNA"/>
</dbReference>
<comment type="caution">
    <text evidence="10">The sequence shown here is derived from an EMBL/GenBank/DDBJ whole genome shotgun (WGS) entry which is preliminary data.</text>
</comment>
<dbReference type="AlphaFoldDB" id="A0AA41MM25"/>
<proteinExistence type="predicted"/>
<keyword evidence="7 10" id="KW-0675">Receptor</keyword>
<organism evidence="10 11">
    <name type="scientific">Sciurus carolinensis</name>
    <name type="common">Eastern gray squirrel</name>
    <dbReference type="NCBI Taxonomy" id="30640"/>
    <lineage>
        <taxon>Eukaryota</taxon>
        <taxon>Metazoa</taxon>
        <taxon>Chordata</taxon>
        <taxon>Craniata</taxon>
        <taxon>Vertebrata</taxon>
        <taxon>Euteleostomi</taxon>
        <taxon>Mammalia</taxon>
        <taxon>Eutheria</taxon>
        <taxon>Euarchontoglires</taxon>
        <taxon>Glires</taxon>
        <taxon>Rodentia</taxon>
        <taxon>Sciuromorpha</taxon>
        <taxon>Sciuridae</taxon>
        <taxon>Sciurinae</taxon>
        <taxon>Sciurini</taxon>
        <taxon>Sciurus</taxon>
    </lineage>
</organism>
<evidence type="ECO:0000256" key="8">
    <source>
        <dbReference type="ARBA" id="ARBA00023224"/>
    </source>
</evidence>
<evidence type="ECO:0000256" key="1">
    <source>
        <dbReference type="ARBA" id="ARBA00004651"/>
    </source>
</evidence>
<name>A0AA41MM25_SCICA</name>
<dbReference type="GO" id="GO:0005886">
    <property type="term" value="C:plasma membrane"/>
    <property type="evidence" value="ECO:0007669"/>
    <property type="project" value="UniProtKB-SubCell"/>
</dbReference>
<evidence type="ECO:0000256" key="7">
    <source>
        <dbReference type="ARBA" id="ARBA00023170"/>
    </source>
</evidence>
<keyword evidence="5" id="KW-0297">G-protein coupled receptor</keyword>
<keyword evidence="3 9" id="KW-0812">Transmembrane</keyword>
<keyword evidence="6 9" id="KW-0472">Membrane</keyword>
<evidence type="ECO:0000313" key="11">
    <source>
        <dbReference type="Proteomes" id="UP001166674"/>
    </source>
</evidence>
<protein>
    <submittedName>
        <fullName evidence="10">Mas-related G-protein coupled receptor member X2</fullName>
    </submittedName>
</protein>
<gene>
    <name evidence="10" type="ORF">SUZIE_127405</name>
</gene>
<dbReference type="InterPro" id="IPR026234">
    <property type="entry name" value="MRGPCRFAMILY"/>
</dbReference>
<evidence type="ECO:0000256" key="5">
    <source>
        <dbReference type="ARBA" id="ARBA00023040"/>
    </source>
</evidence>
<dbReference type="PANTHER" id="PTHR11334:SF29">
    <property type="entry name" value="MAS-RELATED G-PROTEIN COUPLED RECEPTOR MEMBER X2"/>
    <property type="match status" value="1"/>
</dbReference>
<feature type="transmembrane region" description="Helical" evidence="9">
    <location>
        <begin position="34"/>
        <end position="60"/>
    </location>
</feature>
<keyword evidence="4 9" id="KW-1133">Transmembrane helix</keyword>
<accession>A0AA41MM25</accession>
<evidence type="ECO:0000256" key="3">
    <source>
        <dbReference type="ARBA" id="ARBA00022692"/>
    </source>
</evidence>
<sequence>MRSLDPTISAWRTEATPTNGSYENRPPICDMSNLIPQVLIFIISLTGLAGNASVLWFLVFHMPRNALYILNLTAADSLLLCLYVTICLIEFILHINIFTDGIIHTGVFIFYIAGLSMLCARNTEHFLSVLWPIWNNCHHPRHTSVTMCAF</sequence>
<evidence type="ECO:0000313" key="10">
    <source>
        <dbReference type="EMBL" id="MBZ3874331.1"/>
    </source>
</evidence>
<feature type="transmembrane region" description="Helical" evidence="9">
    <location>
        <begin position="101"/>
        <end position="120"/>
    </location>
</feature>
<feature type="transmembrane region" description="Helical" evidence="9">
    <location>
        <begin position="67"/>
        <end position="95"/>
    </location>
</feature>
<dbReference type="PRINTS" id="PR00237">
    <property type="entry name" value="GPCRRHODOPSN"/>
</dbReference>
<evidence type="ECO:0000256" key="6">
    <source>
        <dbReference type="ARBA" id="ARBA00023136"/>
    </source>
</evidence>
<reference evidence="10" key="1">
    <citation type="submission" date="2020-03" db="EMBL/GenBank/DDBJ databases">
        <title>Studies in the Genomics of Life Span.</title>
        <authorList>
            <person name="Glass D."/>
        </authorList>
    </citation>
    <scope>NUCLEOTIDE SEQUENCE</scope>
    <source>
        <strain evidence="10">SUZIE</strain>
        <tissue evidence="10">Muscle</tissue>
    </source>
</reference>
<comment type="subcellular location">
    <subcellularLocation>
        <location evidence="1">Cell membrane</location>
        <topology evidence="1">Multi-pass membrane protein</topology>
    </subcellularLocation>
</comment>
<dbReference type="SUPFAM" id="SSF81321">
    <property type="entry name" value="Family A G protein-coupled receptor-like"/>
    <property type="match status" value="1"/>
</dbReference>
<evidence type="ECO:0000256" key="2">
    <source>
        <dbReference type="ARBA" id="ARBA00022475"/>
    </source>
</evidence>
<dbReference type="Proteomes" id="UP001166674">
    <property type="component" value="Unassembled WGS sequence"/>
</dbReference>
<keyword evidence="2" id="KW-1003">Cell membrane</keyword>
<keyword evidence="11" id="KW-1185">Reference proteome</keyword>
<dbReference type="PANTHER" id="PTHR11334">
    <property type="entry name" value="MAS-RELATED G-PROTEIN COUPLED RECEPTOR"/>
    <property type="match status" value="1"/>
</dbReference>
<dbReference type="PRINTS" id="PR02108">
    <property type="entry name" value="MRGPCRFAMILY"/>
</dbReference>
<dbReference type="Gene3D" id="1.20.1070.10">
    <property type="entry name" value="Rhodopsin 7-helix transmembrane proteins"/>
    <property type="match status" value="1"/>
</dbReference>